<dbReference type="PANTHER" id="PTHR43794:SF11">
    <property type="entry name" value="AMIDOHYDROLASE-RELATED DOMAIN-CONTAINING PROTEIN"/>
    <property type="match status" value="1"/>
</dbReference>
<dbReference type="PANTHER" id="PTHR43794">
    <property type="entry name" value="AMINOHYDROLASE SSNA-RELATED"/>
    <property type="match status" value="1"/>
</dbReference>
<dbReference type="SUPFAM" id="SSF51338">
    <property type="entry name" value="Composite domain of metallo-dependent hydrolases"/>
    <property type="match status" value="2"/>
</dbReference>
<dbReference type="CDD" id="cd01298">
    <property type="entry name" value="ATZ_TRZ_like"/>
    <property type="match status" value="1"/>
</dbReference>
<dbReference type="GO" id="GO:0016810">
    <property type="term" value="F:hydrolase activity, acting on carbon-nitrogen (but not peptide) bonds"/>
    <property type="evidence" value="ECO:0007669"/>
    <property type="project" value="InterPro"/>
</dbReference>
<keyword evidence="1 3" id="KW-0378">Hydrolase</keyword>
<dbReference type="InterPro" id="IPR050287">
    <property type="entry name" value="MTA/SAH_deaminase"/>
</dbReference>
<evidence type="ECO:0000259" key="2">
    <source>
        <dbReference type="Pfam" id="PF01979"/>
    </source>
</evidence>
<dbReference type="SUPFAM" id="SSF51556">
    <property type="entry name" value="Metallo-dependent hydrolases"/>
    <property type="match status" value="1"/>
</dbReference>
<sequence>MDAPGTVARGDLLIRDDAIAALGAGVPAALAGARPDAEFDAAGAFVVPGLVHGHLHLCQTLFRGLAEHDDLLRWLRERIWPLEAAHTTASVAASARLGLAELIAGGVTCINDMGTVRHTEAIGEALEASGIRAVFGKALMDQGAGVPAGLLESPRAAMDESLVLARRFHGAGAGRLGVSLAPRFILSCSEALWAEVAATARERGMLVHTHLAESPTEAREVTQAVATSAARYFAERDVLGPGFVGAHGVWLDDDELALLARADAALVHCPGSNLKLGSGLAHVGAWRRAGIRCGLGSDGAACNNRLDGFHEMSLAASLSRVVGRRDPRPGSPPPLAARDVLALATCDGARALGLGDSVGVLAPGRQADIAVVDARGPHMGPAPERDPYVALVHAARPSDVRLTVVAGRVLYRDGAWTTLDPAAVGATARTELTGLLRRAEEAGVA</sequence>
<feature type="domain" description="Amidohydrolase-related" evidence="2">
    <location>
        <begin position="45"/>
        <end position="409"/>
    </location>
</feature>
<evidence type="ECO:0000256" key="1">
    <source>
        <dbReference type="ARBA" id="ARBA00022801"/>
    </source>
</evidence>
<dbReference type="Gene3D" id="2.30.40.10">
    <property type="entry name" value="Urease, subunit C, domain 1"/>
    <property type="match status" value="1"/>
</dbReference>
<gene>
    <name evidence="3" type="ORF">E6K81_13310</name>
</gene>
<name>A0A538U2K4_UNCEI</name>
<evidence type="ECO:0000313" key="3">
    <source>
        <dbReference type="EMBL" id="TMQ70124.1"/>
    </source>
</evidence>
<dbReference type="InterPro" id="IPR011059">
    <property type="entry name" value="Metal-dep_hydrolase_composite"/>
</dbReference>
<protein>
    <submittedName>
        <fullName evidence="3">N-ethylammeline chlorohydrolase</fullName>
    </submittedName>
</protein>
<dbReference type="Gene3D" id="3.20.20.140">
    <property type="entry name" value="Metal-dependent hydrolases"/>
    <property type="match status" value="1"/>
</dbReference>
<proteinExistence type="predicted"/>
<dbReference type="InterPro" id="IPR032466">
    <property type="entry name" value="Metal_Hydrolase"/>
</dbReference>
<dbReference type="Proteomes" id="UP000319771">
    <property type="component" value="Unassembled WGS sequence"/>
</dbReference>
<dbReference type="EMBL" id="VBPB01000247">
    <property type="protein sequence ID" value="TMQ70124.1"/>
    <property type="molecule type" value="Genomic_DNA"/>
</dbReference>
<reference evidence="3 4" key="1">
    <citation type="journal article" date="2019" name="Nat. Microbiol.">
        <title>Mediterranean grassland soil C-N compound turnover is dependent on rainfall and depth, and is mediated by genomically divergent microorganisms.</title>
        <authorList>
            <person name="Diamond S."/>
            <person name="Andeer P.F."/>
            <person name="Li Z."/>
            <person name="Crits-Christoph A."/>
            <person name="Burstein D."/>
            <person name="Anantharaman K."/>
            <person name="Lane K.R."/>
            <person name="Thomas B.C."/>
            <person name="Pan C."/>
            <person name="Northen T.R."/>
            <person name="Banfield J.F."/>
        </authorList>
    </citation>
    <scope>NUCLEOTIDE SEQUENCE [LARGE SCALE GENOMIC DNA]</scope>
    <source>
        <strain evidence="3">WS_11</strain>
    </source>
</reference>
<dbReference type="Pfam" id="PF01979">
    <property type="entry name" value="Amidohydro_1"/>
    <property type="match status" value="1"/>
</dbReference>
<comment type="caution">
    <text evidence="3">The sequence shown here is derived from an EMBL/GenBank/DDBJ whole genome shotgun (WGS) entry which is preliminary data.</text>
</comment>
<dbReference type="InterPro" id="IPR006680">
    <property type="entry name" value="Amidohydro-rel"/>
</dbReference>
<organism evidence="3 4">
    <name type="scientific">Eiseniibacteriota bacterium</name>
    <dbReference type="NCBI Taxonomy" id="2212470"/>
    <lineage>
        <taxon>Bacteria</taxon>
        <taxon>Candidatus Eiseniibacteriota</taxon>
    </lineage>
</organism>
<accession>A0A538U2K4</accession>
<dbReference type="AlphaFoldDB" id="A0A538U2K4"/>
<evidence type="ECO:0000313" key="4">
    <source>
        <dbReference type="Proteomes" id="UP000319771"/>
    </source>
</evidence>